<evidence type="ECO:0000313" key="2">
    <source>
        <dbReference type="Proteomes" id="UP000594262"/>
    </source>
</evidence>
<dbReference type="EnsemblMetazoa" id="CLYHEMT010748.1">
    <property type="protein sequence ID" value="CLYHEMP010748.1"/>
    <property type="gene ID" value="CLYHEMG010748"/>
</dbReference>
<dbReference type="Gene3D" id="3.40.50.150">
    <property type="entry name" value="Vaccinia Virus protein VP39"/>
    <property type="match status" value="1"/>
</dbReference>
<protein>
    <submittedName>
        <fullName evidence="1">Uncharacterized protein</fullName>
    </submittedName>
</protein>
<proteinExistence type="predicted"/>
<dbReference type="SUPFAM" id="SSF53335">
    <property type="entry name" value="S-adenosyl-L-methionine-dependent methyltransferases"/>
    <property type="match status" value="1"/>
</dbReference>
<dbReference type="InterPro" id="IPR029063">
    <property type="entry name" value="SAM-dependent_MTases_sf"/>
</dbReference>
<dbReference type="OrthoDB" id="329835at2759"/>
<organism evidence="1 2">
    <name type="scientific">Clytia hemisphaerica</name>
    <dbReference type="NCBI Taxonomy" id="252671"/>
    <lineage>
        <taxon>Eukaryota</taxon>
        <taxon>Metazoa</taxon>
        <taxon>Cnidaria</taxon>
        <taxon>Hydrozoa</taxon>
        <taxon>Hydroidolina</taxon>
        <taxon>Leptothecata</taxon>
        <taxon>Obeliida</taxon>
        <taxon>Clytiidae</taxon>
        <taxon>Clytia</taxon>
    </lineage>
</organism>
<accession>A0A7M5V6R4</accession>
<reference evidence="1" key="1">
    <citation type="submission" date="2021-01" db="UniProtKB">
        <authorList>
            <consortium name="EnsemblMetazoa"/>
        </authorList>
    </citation>
    <scope>IDENTIFICATION</scope>
</reference>
<sequence length="327" mass="37164">MADNGNQIHEVADHGHWDHWSSVANSENRKKNAGHIKQTKFKSILESNNLDKKALKILSIGPGDGILDEILVKESQLDVTLYYAVDPVETEYHSKLEENVKTWKVPYAIEKKSFNENYSPPQNILVTYPDGSTESLKENDQNGRNEEVIPGERFVSSSDMIQGAIGMFDVILMASVLYYVDYPGLTIQNARSMLSQGGRIIIFNQTEEVGAELYALMAQTSSIEFREQTSNYALSHLGIIRELDDLNIPYKCEINKDEVLCYDVTDYLKNGTPLPYFSFQTQKPFEKWTDEQRRGIYEIVEKRSFVSEKGRNLLPEDIATIVVGSMN</sequence>
<evidence type="ECO:0000313" key="1">
    <source>
        <dbReference type="EnsemblMetazoa" id="CLYHEMP010748.1"/>
    </source>
</evidence>
<keyword evidence="2" id="KW-1185">Reference proteome</keyword>
<dbReference type="Proteomes" id="UP000594262">
    <property type="component" value="Unplaced"/>
</dbReference>
<dbReference type="Pfam" id="PF13489">
    <property type="entry name" value="Methyltransf_23"/>
    <property type="match status" value="1"/>
</dbReference>
<dbReference type="AlphaFoldDB" id="A0A7M5V6R4"/>
<name>A0A7M5V6R4_9CNID</name>